<reference evidence="3 4" key="1">
    <citation type="submission" date="2017-10" db="EMBL/GenBank/DDBJ databases">
        <title>Integration of genomic and chemical information greatly accelerates assignment of the full stereostructure of myelolactone, a potent inhibitor of myeloma from a marine-derived Micromonospora.</title>
        <authorList>
            <person name="Kim M.C."/>
            <person name="Machado H."/>
            <person name="Jensen P.R."/>
            <person name="Fenical W."/>
        </authorList>
    </citation>
    <scope>NUCLEOTIDE SEQUENCE [LARGE SCALE GENOMIC DNA]</scope>
    <source>
        <strain evidence="3 4">CNY-010</strain>
    </source>
</reference>
<feature type="region of interest" description="Disordered" evidence="1">
    <location>
        <begin position="52"/>
        <end position="92"/>
    </location>
</feature>
<evidence type="ECO:0000313" key="3">
    <source>
        <dbReference type="EMBL" id="AYF32191.1"/>
    </source>
</evidence>
<proteinExistence type="predicted"/>
<dbReference type="EMBL" id="CP024087">
    <property type="protein sequence ID" value="AYF32191.1"/>
    <property type="molecule type" value="Genomic_DNA"/>
</dbReference>
<dbReference type="KEGG" id="mtua:CSH63_33085"/>
<dbReference type="Proteomes" id="UP000267804">
    <property type="component" value="Chromosome"/>
</dbReference>
<evidence type="ECO:0000313" key="2">
    <source>
        <dbReference type="EMBL" id="AYF31099.1"/>
    </source>
</evidence>
<dbReference type="EMBL" id="CP024087">
    <property type="protein sequence ID" value="AYF31099.1"/>
    <property type="molecule type" value="Genomic_DNA"/>
</dbReference>
<dbReference type="RefSeq" id="WP_120572708.1">
    <property type="nucleotide sequence ID" value="NZ_CP024087.1"/>
</dbReference>
<dbReference type="KEGG" id="mtua:CSH63_27400"/>
<feature type="compositionally biased region" description="Polar residues" evidence="1">
    <location>
        <begin position="71"/>
        <end position="84"/>
    </location>
</feature>
<dbReference type="AlphaFoldDB" id="A0A386WVD5"/>
<evidence type="ECO:0000313" key="4">
    <source>
        <dbReference type="Proteomes" id="UP000267804"/>
    </source>
</evidence>
<name>A0A386WVD5_9ACTN</name>
<evidence type="ECO:0000256" key="1">
    <source>
        <dbReference type="SAM" id="MobiDB-lite"/>
    </source>
</evidence>
<protein>
    <submittedName>
        <fullName evidence="3">Uncharacterized protein</fullName>
    </submittedName>
</protein>
<gene>
    <name evidence="2" type="ORF">CSH63_27400</name>
    <name evidence="3" type="ORF">CSH63_33085</name>
</gene>
<sequence>MSLTRDEAAQALGMKRREIIAVDRVDGGYAVTTHDGRRTLLDRHGAVVAAGDLLDHTGAAPTPVTPGHPEQPSQAPRQPDTTPTGVPDGNASDVLLWVGGDVERARTAAAVEQARERPRTGLMAELDKLIKGAESS</sequence>
<organism evidence="3 4">
    <name type="scientific">Micromonospora tulbaghiae</name>
    <dbReference type="NCBI Taxonomy" id="479978"/>
    <lineage>
        <taxon>Bacteria</taxon>
        <taxon>Bacillati</taxon>
        <taxon>Actinomycetota</taxon>
        <taxon>Actinomycetes</taxon>
        <taxon>Micromonosporales</taxon>
        <taxon>Micromonosporaceae</taxon>
        <taxon>Micromonospora</taxon>
    </lineage>
</organism>
<accession>A0A386WVD5</accession>